<dbReference type="InterPro" id="IPR001967">
    <property type="entry name" value="Peptidase_S11_N"/>
</dbReference>
<keyword evidence="7" id="KW-0378">Hydrolase</keyword>
<dbReference type="GO" id="GO:0006508">
    <property type="term" value="P:proteolysis"/>
    <property type="evidence" value="ECO:0007669"/>
    <property type="project" value="UniProtKB-KW"/>
</dbReference>
<feature type="active site" description="Acyl-ester intermediate" evidence="12">
    <location>
        <position position="62"/>
    </location>
</feature>
<evidence type="ECO:0000256" key="1">
    <source>
        <dbReference type="ARBA" id="ARBA00004752"/>
    </source>
</evidence>
<dbReference type="Proteomes" id="UP000265801">
    <property type="component" value="Unassembled WGS sequence"/>
</dbReference>
<dbReference type="PANTHER" id="PTHR21581">
    <property type="entry name" value="D-ALANYL-D-ALANINE CARBOXYPEPTIDASE"/>
    <property type="match status" value="1"/>
</dbReference>
<evidence type="ECO:0000259" key="16">
    <source>
        <dbReference type="Pfam" id="PF00768"/>
    </source>
</evidence>
<keyword evidence="6 15" id="KW-0732">Signal</keyword>
<keyword evidence="9" id="KW-0573">Peptidoglycan synthesis</keyword>
<feature type="active site" description="Proton acceptor" evidence="12">
    <location>
        <position position="65"/>
    </location>
</feature>
<gene>
    <name evidence="18" type="ORF">D3H55_10750</name>
</gene>
<evidence type="ECO:0000256" key="8">
    <source>
        <dbReference type="ARBA" id="ARBA00022960"/>
    </source>
</evidence>
<evidence type="ECO:0000259" key="17">
    <source>
        <dbReference type="Pfam" id="PF07943"/>
    </source>
</evidence>
<feature type="signal peptide" evidence="15">
    <location>
        <begin position="1"/>
        <end position="29"/>
    </location>
</feature>
<dbReference type="GO" id="GO:0009252">
    <property type="term" value="P:peptidoglycan biosynthetic process"/>
    <property type="evidence" value="ECO:0007669"/>
    <property type="project" value="UniProtKB-KW"/>
</dbReference>
<feature type="binding site" evidence="13">
    <location>
        <position position="226"/>
    </location>
    <ligand>
        <name>substrate</name>
    </ligand>
</feature>
<keyword evidence="19" id="KW-1185">Reference proteome</keyword>
<dbReference type="PANTHER" id="PTHR21581:SF33">
    <property type="entry name" value="D-ALANYL-D-ALANINE CARBOXYPEPTIDASE DACB"/>
    <property type="match status" value="1"/>
</dbReference>
<dbReference type="PRINTS" id="PR00725">
    <property type="entry name" value="DADACBPTASE1"/>
</dbReference>
<evidence type="ECO:0000256" key="5">
    <source>
        <dbReference type="ARBA" id="ARBA00022670"/>
    </source>
</evidence>
<dbReference type="EMBL" id="QXIR01000013">
    <property type="protein sequence ID" value="RIW33561.1"/>
    <property type="molecule type" value="Genomic_DNA"/>
</dbReference>
<evidence type="ECO:0000256" key="4">
    <source>
        <dbReference type="ARBA" id="ARBA00022645"/>
    </source>
</evidence>
<dbReference type="GO" id="GO:0008360">
    <property type="term" value="P:regulation of cell shape"/>
    <property type="evidence" value="ECO:0007669"/>
    <property type="project" value="UniProtKB-KW"/>
</dbReference>
<evidence type="ECO:0000313" key="18">
    <source>
        <dbReference type="EMBL" id="RIW33561.1"/>
    </source>
</evidence>
<dbReference type="Pfam" id="PF00768">
    <property type="entry name" value="Peptidase_S11"/>
    <property type="match status" value="1"/>
</dbReference>
<evidence type="ECO:0000256" key="12">
    <source>
        <dbReference type="PIRSR" id="PIRSR618044-1"/>
    </source>
</evidence>
<feature type="domain" description="Peptidase S11 D-Ala-D-Ala carboxypeptidase A C-terminal" evidence="17">
    <location>
        <begin position="295"/>
        <end position="357"/>
    </location>
</feature>
<dbReference type="Pfam" id="PF07943">
    <property type="entry name" value="PBP5_C"/>
    <property type="match status" value="1"/>
</dbReference>
<proteinExistence type="inferred from homology"/>
<feature type="domain" description="Peptidase S11 D-alanyl-D-alanine carboxypeptidase A N-terminal" evidence="16">
    <location>
        <begin position="26"/>
        <end position="255"/>
    </location>
</feature>
<organism evidence="18 19">
    <name type="scientific">Bacillus salacetis</name>
    <dbReference type="NCBI Taxonomy" id="2315464"/>
    <lineage>
        <taxon>Bacteria</taxon>
        <taxon>Bacillati</taxon>
        <taxon>Bacillota</taxon>
        <taxon>Bacilli</taxon>
        <taxon>Bacillales</taxon>
        <taxon>Bacillaceae</taxon>
        <taxon>Bacillus</taxon>
    </lineage>
</organism>
<evidence type="ECO:0000256" key="9">
    <source>
        <dbReference type="ARBA" id="ARBA00022984"/>
    </source>
</evidence>
<keyword evidence="4 18" id="KW-0121">Carboxypeptidase</keyword>
<dbReference type="OrthoDB" id="9791132at2"/>
<keyword evidence="8" id="KW-0133">Cell shape</keyword>
<dbReference type="GO" id="GO:0071555">
    <property type="term" value="P:cell wall organization"/>
    <property type="evidence" value="ECO:0007669"/>
    <property type="project" value="UniProtKB-KW"/>
</dbReference>
<evidence type="ECO:0000256" key="3">
    <source>
        <dbReference type="ARBA" id="ARBA00012448"/>
    </source>
</evidence>
<protein>
    <recommendedName>
        <fullName evidence="3">serine-type D-Ala-D-Ala carboxypeptidase</fullName>
        <ecNumber evidence="3">3.4.16.4</ecNumber>
    </recommendedName>
</protein>
<evidence type="ECO:0000256" key="15">
    <source>
        <dbReference type="SAM" id="SignalP"/>
    </source>
</evidence>
<dbReference type="Gene3D" id="3.40.710.10">
    <property type="entry name" value="DD-peptidase/beta-lactamase superfamily"/>
    <property type="match status" value="1"/>
</dbReference>
<accession>A0A3A1QXN5</accession>
<evidence type="ECO:0000256" key="7">
    <source>
        <dbReference type="ARBA" id="ARBA00022801"/>
    </source>
</evidence>
<dbReference type="InterPro" id="IPR012907">
    <property type="entry name" value="Peptidase_S11_C"/>
</dbReference>
<name>A0A3A1QXN5_9BACI</name>
<reference evidence="18 19" key="1">
    <citation type="submission" date="2018-09" db="EMBL/GenBank/DDBJ databases">
        <title>Bacillus saliacetes sp. nov., isolated from Thai shrimp paste (Ka-pi).</title>
        <authorList>
            <person name="Daroonpunt R."/>
            <person name="Tanasupawat S."/>
            <person name="Yiamsombut S."/>
        </authorList>
    </citation>
    <scope>NUCLEOTIDE SEQUENCE [LARGE SCALE GENOMIC DNA]</scope>
    <source>
        <strain evidence="18 19">SKP7-4</strain>
    </source>
</reference>
<evidence type="ECO:0000313" key="19">
    <source>
        <dbReference type="Proteomes" id="UP000265801"/>
    </source>
</evidence>
<keyword evidence="10" id="KW-0961">Cell wall biogenesis/degradation</keyword>
<keyword evidence="5" id="KW-0645">Protease</keyword>
<comment type="similarity">
    <text evidence="2 14">Belongs to the peptidase S11 family.</text>
</comment>
<comment type="pathway">
    <text evidence="1">Cell wall biogenesis; peptidoglycan biosynthesis.</text>
</comment>
<feature type="active site" evidence="12">
    <location>
        <position position="117"/>
    </location>
</feature>
<sequence length="384" mass="43318">MKKRRIQAYICTVFILSIIFSSFNGTAEAAPSVSAQKAIVIDQDTGRILYEKDANTQSRIASITKIMTAILAIESGKLDETVKVSDNAVRAEGSSIYLKPGEKIKLEDLVFGLMLRSGNDSAVAIAEHVGGSLDGFVYLMNKKAEEIGMKNTHFSNPHGLDDHEDHYSSAYDMAILTRYAMQNEKYREVAGTKVHTSPDPENDWDRKWKNKNRLLTELYKYCTGGKTGYTKRAKRTLVTTATKGGQNLIAVTLNGPDDWNDHIQMFEYGFKNFDTVIAVSEGKVDDIKDPFYENKIYIKRDVLLALKKEEIETVRVEYKLLKPKESWKDAVVPEVVGKAVIYMGGEQADAVPLYYSQVKVKEKKSWWMFWKQSFITVLGVKTDG</sequence>
<dbReference type="RefSeq" id="WP_119546919.1">
    <property type="nucleotide sequence ID" value="NZ_QXIR01000013.1"/>
</dbReference>
<dbReference type="InterPro" id="IPR018044">
    <property type="entry name" value="Peptidase_S11"/>
</dbReference>
<dbReference type="InterPro" id="IPR012338">
    <property type="entry name" value="Beta-lactam/transpept-like"/>
</dbReference>
<dbReference type="EC" id="3.4.16.4" evidence="3"/>
<dbReference type="GO" id="GO:0009002">
    <property type="term" value="F:serine-type D-Ala-D-Ala carboxypeptidase activity"/>
    <property type="evidence" value="ECO:0007669"/>
    <property type="project" value="UniProtKB-EC"/>
</dbReference>
<dbReference type="Gene3D" id="2.30.140.30">
    <property type="match status" value="1"/>
</dbReference>
<comment type="catalytic activity">
    <reaction evidence="11">
        <text>Preferential cleavage: (Ac)2-L-Lys-D-Ala-|-D-Ala. Also transpeptidation of peptidyl-alanyl moieties that are N-acyl substituents of D-alanine.</text>
        <dbReference type="EC" id="3.4.16.4"/>
    </reaction>
</comment>
<dbReference type="AlphaFoldDB" id="A0A3A1QXN5"/>
<evidence type="ECO:0000256" key="14">
    <source>
        <dbReference type="RuleBase" id="RU004016"/>
    </source>
</evidence>
<evidence type="ECO:0000256" key="11">
    <source>
        <dbReference type="ARBA" id="ARBA00034000"/>
    </source>
</evidence>
<evidence type="ECO:0000256" key="10">
    <source>
        <dbReference type="ARBA" id="ARBA00023316"/>
    </source>
</evidence>
<evidence type="ECO:0000256" key="13">
    <source>
        <dbReference type="PIRSR" id="PIRSR618044-2"/>
    </source>
</evidence>
<evidence type="ECO:0000256" key="2">
    <source>
        <dbReference type="ARBA" id="ARBA00007164"/>
    </source>
</evidence>
<feature type="chain" id="PRO_5017394084" description="serine-type D-Ala-D-Ala carboxypeptidase" evidence="15">
    <location>
        <begin position="30"/>
        <end position="384"/>
    </location>
</feature>
<evidence type="ECO:0000256" key="6">
    <source>
        <dbReference type="ARBA" id="ARBA00022729"/>
    </source>
</evidence>
<dbReference type="SUPFAM" id="SSF56601">
    <property type="entry name" value="beta-lactamase/transpeptidase-like"/>
    <property type="match status" value="1"/>
</dbReference>
<comment type="caution">
    <text evidence="18">The sequence shown here is derived from an EMBL/GenBank/DDBJ whole genome shotgun (WGS) entry which is preliminary data.</text>
</comment>